<protein>
    <submittedName>
        <fullName evidence="15">Iron complex outermembrane recepter protein</fullName>
    </submittedName>
</protein>
<keyword evidence="7 12" id="KW-0798">TonB box</keyword>
<evidence type="ECO:0000256" key="7">
    <source>
        <dbReference type="ARBA" id="ARBA00023077"/>
    </source>
</evidence>
<dbReference type="KEGG" id="otr:OTERR_29650"/>
<keyword evidence="10 11" id="KW-0998">Cell outer membrane</keyword>
<comment type="subcellular location">
    <subcellularLocation>
        <location evidence="1 11">Cell outer membrane</location>
        <topology evidence="1 11">Multi-pass membrane protein</topology>
    </subcellularLocation>
</comment>
<keyword evidence="5 11" id="KW-0812">Transmembrane</keyword>
<keyword evidence="3 11" id="KW-0813">Transport</keyword>
<accession>A0A5C1EBR5</accession>
<sequence length="729" mass="78803">MSRPTPTSLAALSSLGLAAGCAIGPIAPVWADEAELAPVTVTASRAPVRLDHATGQIEVVTREEIEARNPGRLTDILNLLPGVFTSPGKGMLQPSPGFALRGMPDDRRTLVLVDGLPLNDGYSGSSSLGGLSPDLVDQAEVLYGPMSSLYGGNAMGGVINFVTRMPTKTEFKLRAGYGNPFEAGKAPEGVRKVFGSAGTRLDNGLSLLITANWAATDGYKSDWVTSTANTNGARYMTGKDGKPGYLYGKKGDNTWDEDGAAIKLEQRLSDGSRWRLGWQRQRYDYGYDRSPETYLRKPGGLPDYGSTPSLFAGGNGGFERNLFHAGFDTDLGIGRLNVLASYNNVVSNYYVTPTGNVSGGAGRISDSPAQSASLDAYWTAPLGRHVLTTGVALRRDDADNKDYSLSNWTNPGSKTSLYAQASGRTTLIAAYAQDEWSITDRLTAQLGARYDYWKNEDGSIRTPGWPAASQINADYASRSASALSPKAGLAFKASDSLSLRASAGSAFRAPSIYDLYRTTRVTYNIMANPELKPEKVRTWEVGADWKPWQGGEAKLTYFENDLRDLVYVRGSSGTRYRDNLERAESRGVTVSLAQRFSVAGFDSRAFASVTYTDSAVKENSHAPASVGKQLTFLPKKQATVGLETRRGAWTLATSGRYASKQYATDDNSDVATNVYGVYDAYFVVDAKVAYRIDRNVSVSLAIDNLTNRDYFSLYPATGRSWFAAVALDY</sequence>
<dbReference type="InterPro" id="IPR012910">
    <property type="entry name" value="Plug_dom"/>
</dbReference>
<dbReference type="GO" id="GO:0009279">
    <property type="term" value="C:cell outer membrane"/>
    <property type="evidence" value="ECO:0007669"/>
    <property type="project" value="UniProtKB-SubCell"/>
</dbReference>
<dbReference type="PANTHER" id="PTHR30069">
    <property type="entry name" value="TONB-DEPENDENT OUTER MEMBRANE RECEPTOR"/>
    <property type="match status" value="1"/>
</dbReference>
<keyword evidence="6" id="KW-0732">Signal</keyword>
<keyword evidence="4 11" id="KW-1134">Transmembrane beta strand</keyword>
<dbReference type="InterPro" id="IPR036942">
    <property type="entry name" value="Beta-barrel_TonB_sf"/>
</dbReference>
<evidence type="ECO:0000256" key="5">
    <source>
        <dbReference type="ARBA" id="ARBA00022692"/>
    </source>
</evidence>
<evidence type="ECO:0000256" key="1">
    <source>
        <dbReference type="ARBA" id="ARBA00004571"/>
    </source>
</evidence>
<keyword evidence="8 11" id="KW-0472">Membrane</keyword>
<evidence type="ECO:0000256" key="9">
    <source>
        <dbReference type="ARBA" id="ARBA00023170"/>
    </source>
</evidence>
<dbReference type="SUPFAM" id="SSF56935">
    <property type="entry name" value="Porins"/>
    <property type="match status" value="1"/>
</dbReference>
<keyword evidence="16" id="KW-1185">Reference proteome</keyword>
<dbReference type="PANTHER" id="PTHR30069:SF29">
    <property type="entry name" value="HEMOGLOBIN AND HEMOGLOBIN-HAPTOGLOBIN-BINDING PROTEIN 1-RELATED"/>
    <property type="match status" value="1"/>
</dbReference>
<dbReference type="RefSeq" id="WP_149426279.1">
    <property type="nucleotide sequence ID" value="NZ_CP022579.1"/>
</dbReference>
<evidence type="ECO:0000256" key="4">
    <source>
        <dbReference type="ARBA" id="ARBA00022452"/>
    </source>
</evidence>
<dbReference type="Pfam" id="PF07715">
    <property type="entry name" value="Plug"/>
    <property type="match status" value="1"/>
</dbReference>
<name>A0A5C1EBR5_9RHOO</name>
<feature type="domain" description="TonB-dependent receptor plug" evidence="14">
    <location>
        <begin position="52"/>
        <end position="158"/>
    </location>
</feature>
<organism evidence="15 16">
    <name type="scientific">Oryzomicrobium terrae</name>
    <dbReference type="NCBI Taxonomy" id="1735038"/>
    <lineage>
        <taxon>Bacteria</taxon>
        <taxon>Pseudomonadati</taxon>
        <taxon>Pseudomonadota</taxon>
        <taxon>Betaproteobacteria</taxon>
        <taxon>Rhodocyclales</taxon>
        <taxon>Rhodocyclaceae</taxon>
        <taxon>Oryzomicrobium</taxon>
    </lineage>
</organism>
<evidence type="ECO:0000259" key="13">
    <source>
        <dbReference type="Pfam" id="PF00593"/>
    </source>
</evidence>
<evidence type="ECO:0000256" key="6">
    <source>
        <dbReference type="ARBA" id="ARBA00022729"/>
    </source>
</evidence>
<evidence type="ECO:0000256" key="2">
    <source>
        <dbReference type="ARBA" id="ARBA00009810"/>
    </source>
</evidence>
<dbReference type="InterPro" id="IPR037066">
    <property type="entry name" value="Plug_dom_sf"/>
</dbReference>
<reference evidence="15 16" key="1">
    <citation type="submission" date="2017-07" db="EMBL/GenBank/DDBJ databases">
        <title>Complete genome sequence of Oryzomicrobium terrae TPP412.</title>
        <authorList>
            <person name="Chiu L.-W."/>
            <person name="Lo K.-J."/>
            <person name="Tsai Y.-M."/>
            <person name="Lin S.-S."/>
            <person name="Kuo C.-H."/>
            <person name="Liu C.-T."/>
        </authorList>
    </citation>
    <scope>NUCLEOTIDE SEQUENCE [LARGE SCALE GENOMIC DNA]</scope>
    <source>
        <strain evidence="15 16">TPP412</strain>
    </source>
</reference>
<feature type="domain" description="TonB-dependent receptor-like beta-barrel" evidence="13">
    <location>
        <begin position="268"/>
        <end position="705"/>
    </location>
</feature>
<comment type="similarity">
    <text evidence="2 11 12">Belongs to the TonB-dependent receptor family.</text>
</comment>
<evidence type="ECO:0000256" key="8">
    <source>
        <dbReference type="ARBA" id="ARBA00023136"/>
    </source>
</evidence>
<dbReference type="EMBL" id="CP022579">
    <property type="protein sequence ID" value="QEL66441.1"/>
    <property type="molecule type" value="Genomic_DNA"/>
</dbReference>
<dbReference type="PROSITE" id="PS52016">
    <property type="entry name" value="TONB_DEPENDENT_REC_3"/>
    <property type="match status" value="1"/>
</dbReference>
<dbReference type="GO" id="GO:0044718">
    <property type="term" value="P:siderophore transmembrane transport"/>
    <property type="evidence" value="ECO:0007669"/>
    <property type="project" value="TreeGrafter"/>
</dbReference>
<evidence type="ECO:0000256" key="3">
    <source>
        <dbReference type="ARBA" id="ARBA00022448"/>
    </source>
</evidence>
<keyword evidence="9" id="KW-0675">Receptor</keyword>
<dbReference type="Proteomes" id="UP000323671">
    <property type="component" value="Chromosome"/>
</dbReference>
<evidence type="ECO:0000313" key="16">
    <source>
        <dbReference type="Proteomes" id="UP000323671"/>
    </source>
</evidence>
<dbReference type="InterPro" id="IPR000531">
    <property type="entry name" value="Beta-barrel_TonB"/>
</dbReference>
<evidence type="ECO:0000259" key="14">
    <source>
        <dbReference type="Pfam" id="PF07715"/>
    </source>
</evidence>
<dbReference type="Pfam" id="PF00593">
    <property type="entry name" value="TonB_dep_Rec_b-barrel"/>
    <property type="match status" value="1"/>
</dbReference>
<proteinExistence type="inferred from homology"/>
<dbReference type="InterPro" id="IPR039426">
    <property type="entry name" value="TonB-dep_rcpt-like"/>
</dbReference>
<evidence type="ECO:0000256" key="12">
    <source>
        <dbReference type="RuleBase" id="RU003357"/>
    </source>
</evidence>
<dbReference type="Gene3D" id="2.40.170.20">
    <property type="entry name" value="TonB-dependent receptor, beta-barrel domain"/>
    <property type="match status" value="1"/>
</dbReference>
<dbReference type="GO" id="GO:0015344">
    <property type="term" value="F:siderophore uptake transmembrane transporter activity"/>
    <property type="evidence" value="ECO:0007669"/>
    <property type="project" value="TreeGrafter"/>
</dbReference>
<evidence type="ECO:0000256" key="10">
    <source>
        <dbReference type="ARBA" id="ARBA00023237"/>
    </source>
</evidence>
<dbReference type="PROSITE" id="PS51257">
    <property type="entry name" value="PROKAR_LIPOPROTEIN"/>
    <property type="match status" value="1"/>
</dbReference>
<dbReference type="AlphaFoldDB" id="A0A5C1EBR5"/>
<dbReference type="Gene3D" id="2.170.130.10">
    <property type="entry name" value="TonB-dependent receptor, plug domain"/>
    <property type="match status" value="1"/>
</dbReference>
<dbReference type="CDD" id="cd01347">
    <property type="entry name" value="ligand_gated_channel"/>
    <property type="match status" value="1"/>
</dbReference>
<evidence type="ECO:0000313" key="15">
    <source>
        <dbReference type="EMBL" id="QEL66441.1"/>
    </source>
</evidence>
<evidence type="ECO:0000256" key="11">
    <source>
        <dbReference type="PROSITE-ProRule" id="PRU01360"/>
    </source>
</evidence>
<gene>
    <name evidence="15" type="ORF">OTERR_29650</name>
</gene>